<feature type="domain" description="Doubled CXXCH motif" evidence="2">
    <location>
        <begin position="113"/>
        <end position="147"/>
    </location>
</feature>
<name>A0A849KDV5_9BURK</name>
<reference evidence="3 4" key="1">
    <citation type="submission" date="2020-05" db="EMBL/GenBank/DDBJ databases">
        <authorList>
            <person name="Khan S.A."/>
            <person name="Jeon C.O."/>
            <person name="Chun B.H."/>
        </authorList>
    </citation>
    <scope>NUCLEOTIDE SEQUENCE [LARGE SCALE GENOMIC DNA]</scope>
    <source>
        <strain evidence="3 4">B156</strain>
    </source>
</reference>
<feature type="chain" id="PRO_5033048084" description="Doubled CXXCH motif domain-containing protein" evidence="1">
    <location>
        <begin position="32"/>
        <end position="148"/>
    </location>
</feature>
<comment type="caution">
    <text evidence="3">The sequence shown here is derived from an EMBL/GenBank/DDBJ whole genome shotgun (WGS) entry which is preliminary data.</text>
</comment>
<protein>
    <recommendedName>
        <fullName evidence="2">Doubled CXXCH motif domain-containing protein</fullName>
    </recommendedName>
</protein>
<feature type="signal peptide" evidence="1">
    <location>
        <begin position="1"/>
        <end position="31"/>
    </location>
</feature>
<dbReference type="RefSeq" id="WP_171556780.1">
    <property type="nucleotide sequence ID" value="NZ_JABFCS010000001.1"/>
</dbReference>
<dbReference type="Proteomes" id="UP000552954">
    <property type="component" value="Unassembled WGS sequence"/>
</dbReference>
<accession>A0A849KDV5</accession>
<dbReference type="AlphaFoldDB" id="A0A849KDV5"/>
<dbReference type="InterPro" id="IPR010177">
    <property type="entry name" value="Paired_CXXCH_1"/>
</dbReference>
<keyword evidence="1" id="KW-0732">Signal</keyword>
<dbReference type="InterPro" id="IPR036280">
    <property type="entry name" value="Multihaem_cyt_sf"/>
</dbReference>
<evidence type="ECO:0000256" key="1">
    <source>
        <dbReference type="SAM" id="SignalP"/>
    </source>
</evidence>
<dbReference type="Pfam" id="PF09699">
    <property type="entry name" value="Paired_CXXCH_1"/>
    <property type="match status" value="1"/>
</dbReference>
<evidence type="ECO:0000313" key="4">
    <source>
        <dbReference type="Proteomes" id="UP000552954"/>
    </source>
</evidence>
<dbReference type="EMBL" id="JABFCS010000001">
    <property type="protein sequence ID" value="NNU42413.1"/>
    <property type="molecule type" value="Genomic_DNA"/>
</dbReference>
<reference evidence="3 4" key="2">
    <citation type="submission" date="2020-06" db="EMBL/GenBank/DDBJ databases">
        <title>Ramlibacter rhizophilus sp. nov., isolated from rhizosphere soil of national flower Mugunghwa from South Korea.</title>
        <authorList>
            <person name="Zheng-Fei Y."/>
            <person name="Huan T."/>
        </authorList>
    </citation>
    <scope>NUCLEOTIDE SEQUENCE [LARGE SCALE GENOMIC DNA]</scope>
    <source>
        <strain evidence="3 4">B156</strain>
    </source>
</reference>
<keyword evidence="4" id="KW-1185">Reference proteome</keyword>
<dbReference type="SUPFAM" id="SSF48695">
    <property type="entry name" value="Multiheme cytochromes"/>
    <property type="match status" value="1"/>
</dbReference>
<gene>
    <name evidence="3" type="ORF">HK415_03415</name>
</gene>
<sequence length="148" mass="16113">MKKNRWWGVKLAASCVLASLLGLGSTGEVHGAYVDCAMCHLDPAPGSGAKDFFDFFISPERQHPTGMAYPPAHNPDYIRPTALTDDIVFFDRNGNGIADSDEVQLFGINGQVECASCHREHGEVAPPPQPNMYLRVTGDLLCLVCHKV</sequence>
<organism evidence="3 4">
    <name type="scientific">Ramlibacter montanisoli</name>
    <dbReference type="NCBI Taxonomy" id="2732512"/>
    <lineage>
        <taxon>Bacteria</taxon>
        <taxon>Pseudomonadati</taxon>
        <taxon>Pseudomonadota</taxon>
        <taxon>Betaproteobacteria</taxon>
        <taxon>Burkholderiales</taxon>
        <taxon>Comamonadaceae</taxon>
        <taxon>Ramlibacter</taxon>
    </lineage>
</organism>
<evidence type="ECO:0000313" key="3">
    <source>
        <dbReference type="EMBL" id="NNU42413.1"/>
    </source>
</evidence>
<evidence type="ECO:0000259" key="2">
    <source>
        <dbReference type="Pfam" id="PF09699"/>
    </source>
</evidence>
<proteinExistence type="predicted"/>